<feature type="transmembrane region" description="Helical" evidence="2">
    <location>
        <begin position="27"/>
        <end position="46"/>
    </location>
</feature>
<sequence length="135" mass="13935">MIAHSVITLGNIMQVVSSVTTVTAIEIPVGLAIGPLTAVLICRFILALRRADRDTATTPSSPSGNPSLVFAGGSNPDSSRATTLPEFVAALGSEVHTGMYFLDPVSADTVEDVVQAVGGGDESNIGKGDIELLRR</sequence>
<evidence type="ECO:0000256" key="2">
    <source>
        <dbReference type="SAM" id="Phobius"/>
    </source>
</evidence>
<keyword evidence="2" id="KW-0812">Transmembrane</keyword>
<evidence type="ECO:0000313" key="3">
    <source>
        <dbReference type="EMBL" id="PIL23447.1"/>
    </source>
</evidence>
<feature type="region of interest" description="Disordered" evidence="1">
    <location>
        <begin position="54"/>
        <end position="79"/>
    </location>
</feature>
<keyword evidence="4" id="KW-1185">Reference proteome</keyword>
<dbReference type="AlphaFoldDB" id="A0A2G8RPL6"/>
<gene>
    <name evidence="3" type="ORF">GSI_14758</name>
</gene>
<evidence type="ECO:0000313" key="4">
    <source>
        <dbReference type="Proteomes" id="UP000230002"/>
    </source>
</evidence>
<dbReference type="Proteomes" id="UP000230002">
    <property type="component" value="Unassembled WGS sequence"/>
</dbReference>
<feature type="compositionally biased region" description="Polar residues" evidence="1">
    <location>
        <begin position="56"/>
        <end position="66"/>
    </location>
</feature>
<keyword evidence="2" id="KW-0472">Membrane</keyword>
<reference evidence="3 4" key="1">
    <citation type="journal article" date="2015" name="Sci. Rep.">
        <title>Chromosome-level genome map provides insights into diverse defense mechanisms in the medicinal fungus Ganoderma sinense.</title>
        <authorList>
            <person name="Zhu Y."/>
            <person name="Xu J."/>
            <person name="Sun C."/>
            <person name="Zhou S."/>
            <person name="Xu H."/>
            <person name="Nelson D.R."/>
            <person name="Qian J."/>
            <person name="Song J."/>
            <person name="Luo H."/>
            <person name="Xiang L."/>
            <person name="Li Y."/>
            <person name="Xu Z."/>
            <person name="Ji A."/>
            <person name="Wang L."/>
            <person name="Lu S."/>
            <person name="Hayward A."/>
            <person name="Sun W."/>
            <person name="Li X."/>
            <person name="Schwartz D.C."/>
            <person name="Wang Y."/>
            <person name="Chen S."/>
        </authorList>
    </citation>
    <scope>NUCLEOTIDE SEQUENCE [LARGE SCALE GENOMIC DNA]</scope>
    <source>
        <strain evidence="3 4">ZZ0214-1</strain>
    </source>
</reference>
<dbReference type="EMBL" id="AYKW01000068">
    <property type="protein sequence ID" value="PIL23447.1"/>
    <property type="molecule type" value="Genomic_DNA"/>
</dbReference>
<accession>A0A2G8RPL6</accession>
<evidence type="ECO:0000256" key="1">
    <source>
        <dbReference type="SAM" id="MobiDB-lite"/>
    </source>
</evidence>
<organism evidence="3 4">
    <name type="scientific">Ganoderma sinense ZZ0214-1</name>
    <dbReference type="NCBI Taxonomy" id="1077348"/>
    <lineage>
        <taxon>Eukaryota</taxon>
        <taxon>Fungi</taxon>
        <taxon>Dikarya</taxon>
        <taxon>Basidiomycota</taxon>
        <taxon>Agaricomycotina</taxon>
        <taxon>Agaricomycetes</taxon>
        <taxon>Polyporales</taxon>
        <taxon>Polyporaceae</taxon>
        <taxon>Ganoderma</taxon>
    </lineage>
</organism>
<keyword evidence="2" id="KW-1133">Transmembrane helix</keyword>
<name>A0A2G8RPL6_9APHY</name>
<proteinExistence type="predicted"/>
<protein>
    <submittedName>
        <fullName evidence="3">Uncharacterized protein</fullName>
    </submittedName>
</protein>
<comment type="caution">
    <text evidence="3">The sequence shown here is derived from an EMBL/GenBank/DDBJ whole genome shotgun (WGS) entry which is preliminary data.</text>
</comment>